<accession>A0A6C0H8I3</accession>
<evidence type="ECO:0000313" key="1">
    <source>
        <dbReference type="EMBL" id="QHT76707.1"/>
    </source>
</evidence>
<proteinExistence type="predicted"/>
<organism evidence="1">
    <name type="scientific">viral metagenome</name>
    <dbReference type="NCBI Taxonomy" id="1070528"/>
    <lineage>
        <taxon>unclassified sequences</taxon>
        <taxon>metagenomes</taxon>
        <taxon>organismal metagenomes</taxon>
    </lineage>
</organism>
<protein>
    <submittedName>
        <fullName evidence="1">Uncharacterized protein</fullName>
    </submittedName>
</protein>
<reference evidence="1" key="1">
    <citation type="journal article" date="2020" name="Nature">
        <title>Giant virus diversity and host interactions through global metagenomics.</title>
        <authorList>
            <person name="Schulz F."/>
            <person name="Roux S."/>
            <person name="Paez-Espino D."/>
            <person name="Jungbluth S."/>
            <person name="Walsh D.A."/>
            <person name="Denef V.J."/>
            <person name="McMahon K.D."/>
            <person name="Konstantinidis K.T."/>
            <person name="Eloe-Fadrosh E.A."/>
            <person name="Kyrpides N.C."/>
            <person name="Woyke T."/>
        </authorList>
    </citation>
    <scope>NUCLEOTIDE SEQUENCE</scope>
    <source>
        <strain evidence="1">GVMAG-M-3300023179-82</strain>
    </source>
</reference>
<dbReference type="EMBL" id="MN739900">
    <property type="protein sequence ID" value="QHT76707.1"/>
    <property type="molecule type" value="Genomic_DNA"/>
</dbReference>
<dbReference type="AlphaFoldDB" id="A0A6C0H8I3"/>
<name>A0A6C0H8I3_9ZZZZ</name>
<sequence length="29" mass="3764">MQKNLRFKNYFGTYFNFYNFFKNNNNLYI</sequence>